<dbReference type="GO" id="GO:0009061">
    <property type="term" value="P:anaerobic respiration"/>
    <property type="evidence" value="ECO:0007669"/>
    <property type="project" value="TreeGrafter"/>
</dbReference>
<sequence length="558" mass="61843">MQVKVRKDVIKSDVLIIGGGIAGLQAAIAAAEKGAKVIITEKADTRRSGSGSTGNDHFMCYIPEYHGNDFNEIILECSETLVGPIQDFDLFRLMMERSFELVQKWESYGISMRPTGKWSFMGHAMPGRRRYHLKYDGHDQKPCLTKEALRQGAKIMNKTPICELLKNDEGRIVGAIGINIADEEPEVVVFQAKSVILGTGDSPRLYPGPNPAYPFNTAFCPASSGSGQAMALRAGARLVNLDLPYNHAGPKYFARCGKATWIGVLSDIKGKPIGPFVSQPTRELGDVMADIWPGVFKEKMDDGTGPVYMNCSGTSDDDLDYMMKAFASEGDTSLVDYFDQYNLDLHKDMFEFTTYEYTLTARGPDIGLDSSTTVPGLYAAGNMTGNVRGDITSAAVFGQISGESASEYAKTVGDYDVSNHPLVTEKIELCNKVLGREVGAHWKEANSMLQQIMNDYVGMKVRSESLMKAGLSYVRDLKRYAHEQLMAENAHELMRALEVFDLIEVGEAVAICSENRKETRGTHKRTDFTYTNPLLNNKFQTIELTKDGFKTEFRNKKR</sequence>
<evidence type="ECO:0000259" key="4">
    <source>
        <dbReference type="Pfam" id="PF02910"/>
    </source>
</evidence>
<dbReference type="GO" id="GO:0005886">
    <property type="term" value="C:plasma membrane"/>
    <property type="evidence" value="ECO:0007669"/>
    <property type="project" value="TreeGrafter"/>
</dbReference>
<dbReference type="PIRSF" id="PIRSF000171">
    <property type="entry name" value="SDHA_APRA_LASPO"/>
    <property type="match status" value="1"/>
</dbReference>
<protein>
    <submittedName>
        <fullName evidence="5">Succinate dehydrogenase/fumarate reductase flavoprotein subunit</fullName>
        <ecNumber evidence="5">1.8.99.2</ecNumber>
    </submittedName>
</protein>
<dbReference type="Pfam" id="PF00890">
    <property type="entry name" value="FAD_binding_2"/>
    <property type="match status" value="1"/>
</dbReference>
<dbReference type="Proteomes" id="UP000010797">
    <property type="component" value="Chromosome"/>
</dbReference>
<proteinExistence type="predicted"/>
<dbReference type="InterPro" id="IPR036188">
    <property type="entry name" value="FAD/NAD-bd_sf"/>
</dbReference>
<feature type="domain" description="Fumarate reductase/succinate dehydrogenase flavoprotein-like C-terminal" evidence="4">
    <location>
        <begin position="448"/>
        <end position="530"/>
    </location>
</feature>
<dbReference type="Gene3D" id="3.50.50.60">
    <property type="entry name" value="FAD/NAD(P)-binding domain"/>
    <property type="match status" value="1"/>
</dbReference>
<dbReference type="GO" id="GO:0009055">
    <property type="term" value="F:electron transfer activity"/>
    <property type="evidence" value="ECO:0007669"/>
    <property type="project" value="TreeGrafter"/>
</dbReference>
<dbReference type="OrthoDB" id="9806724at2"/>
<dbReference type="InterPro" id="IPR015939">
    <property type="entry name" value="Fum_Rdtase/Succ_DH_flav-like_C"/>
</dbReference>
<dbReference type="PANTHER" id="PTHR11632:SF51">
    <property type="entry name" value="SUCCINATE DEHYDROGENASE [UBIQUINONE] FLAVOPROTEIN SUBUNIT, MITOCHONDRIAL"/>
    <property type="match status" value="1"/>
</dbReference>
<dbReference type="GO" id="GO:0009973">
    <property type="term" value="F:adenylyl-sulfate reductase activity"/>
    <property type="evidence" value="ECO:0007669"/>
    <property type="project" value="UniProtKB-EC"/>
</dbReference>
<dbReference type="Pfam" id="PF02910">
    <property type="entry name" value="Succ_DH_flav_C"/>
    <property type="match status" value="1"/>
</dbReference>
<gene>
    <name evidence="5" type="ordered locus">Desdi_1498</name>
</gene>
<dbReference type="PRINTS" id="PR00368">
    <property type="entry name" value="FADPNR"/>
</dbReference>
<dbReference type="EC" id="1.8.99.2" evidence="5"/>
<evidence type="ECO:0000256" key="1">
    <source>
        <dbReference type="ARBA" id="ARBA00022630"/>
    </source>
</evidence>
<dbReference type="PRINTS" id="PR00411">
    <property type="entry name" value="PNDRDTASEI"/>
</dbReference>
<dbReference type="AlphaFoldDB" id="L0F744"/>
<dbReference type="EMBL" id="CP003344">
    <property type="protein sequence ID" value="AGA68992.1"/>
    <property type="molecule type" value="Genomic_DNA"/>
</dbReference>
<dbReference type="KEGG" id="ddl:Desdi_1498"/>
<evidence type="ECO:0000259" key="3">
    <source>
        <dbReference type="Pfam" id="PF00890"/>
    </source>
</evidence>
<feature type="domain" description="FAD-dependent oxidoreductase 2 FAD-binding" evidence="3">
    <location>
        <begin position="13"/>
        <end position="240"/>
    </location>
</feature>
<dbReference type="eggNOG" id="COG1053">
    <property type="taxonomic scope" value="Bacteria"/>
</dbReference>
<evidence type="ECO:0000313" key="5">
    <source>
        <dbReference type="EMBL" id="AGA68992.1"/>
    </source>
</evidence>
<evidence type="ECO:0000313" key="6">
    <source>
        <dbReference type="Proteomes" id="UP000010797"/>
    </source>
</evidence>
<name>L0F744_DESDL</name>
<evidence type="ECO:0000256" key="2">
    <source>
        <dbReference type="ARBA" id="ARBA00023002"/>
    </source>
</evidence>
<dbReference type="GO" id="GO:0050660">
    <property type="term" value="F:flavin adenine dinucleotide binding"/>
    <property type="evidence" value="ECO:0007669"/>
    <property type="project" value="TreeGrafter"/>
</dbReference>
<dbReference type="InterPro" id="IPR030664">
    <property type="entry name" value="SdhA/FrdA/AprA"/>
</dbReference>
<keyword evidence="2 5" id="KW-0560">Oxidoreductase</keyword>
<organism evidence="5 6">
    <name type="scientific">Desulfitobacterium dichloroeliminans (strain LMG P-21439 / DCA1)</name>
    <dbReference type="NCBI Taxonomy" id="871963"/>
    <lineage>
        <taxon>Bacteria</taxon>
        <taxon>Bacillati</taxon>
        <taxon>Bacillota</taxon>
        <taxon>Clostridia</taxon>
        <taxon>Eubacteriales</taxon>
        <taxon>Desulfitobacteriaceae</taxon>
        <taxon>Desulfitobacterium</taxon>
    </lineage>
</organism>
<dbReference type="GO" id="GO:0000104">
    <property type="term" value="F:succinate dehydrogenase activity"/>
    <property type="evidence" value="ECO:0007669"/>
    <property type="project" value="TreeGrafter"/>
</dbReference>
<dbReference type="Gene3D" id="1.20.58.100">
    <property type="entry name" value="Fumarate reductase/succinate dehydrogenase flavoprotein-like, C-terminal domain"/>
    <property type="match status" value="1"/>
</dbReference>
<dbReference type="STRING" id="871963.Desdi_1498"/>
<dbReference type="HOGENOM" id="CLU_014312_8_3_9"/>
<accession>L0F744</accession>
<reference evidence="6" key="1">
    <citation type="submission" date="2012-02" db="EMBL/GenBank/DDBJ databases">
        <title>Complete sequence of Desulfitobacterium dichloroeliminans LMG P-21439.</title>
        <authorList>
            <person name="Lucas S."/>
            <person name="Han J."/>
            <person name="Lapidus A."/>
            <person name="Cheng J.-F."/>
            <person name="Goodwin L."/>
            <person name="Pitluck S."/>
            <person name="Peters L."/>
            <person name="Ovchinnikova G."/>
            <person name="Teshima H."/>
            <person name="Detter J.C."/>
            <person name="Han C."/>
            <person name="Tapia R."/>
            <person name="Land M."/>
            <person name="Hauser L."/>
            <person name="Kyrpides N."/>
            <person name="Ivanova N."/>
            <person name="Pagani I."/>
            <person name="Kruse T."/>
            <person name="de Vos W.M."/>
            <person name="Boon N."/>
            <person name="Smidt H."/>
            <person name="Woyke T."/>
        </authorList>
    </citation>
    <scope>NUCLEOTIDE SEQUENCE [LARGE SCALE GENOMIC DNA]</scope>
    <source>
        <strain evidence="6">LMG P-21439 / DCA1</strain>
    </source>
</reference>
<dbReference type="PANTHER" id="PTHR11632">
    <property type="entry name" value="SUCCINATE DEHYDROGENASE 2 FLAVOPROTEIN SUBUNIT"/>
    <property type="match status" value="1"/>
</dbReference>
<dbReference type="SUPFAM" id="SSF46977">
    <property type="entry name" value="Succinate dehydrogenase/fumarate reductase flavoprotein C-terminal domain"/>
    <property type="match status" value="1"/>
</dbReference>
<keyword evidence="1" id="KW-0285">Flavoprotein</keyword>
<dbReference type="RefSeq" id="WP_015261985.1">
    <property type="nucleotide sequence ID" value="NC_019903.1"/>
</dbReference>
<dbReference type="InterPro" id="IPR037099">
    <property type="entry name" value="Fum_R/Succ_DH_flav-like_C_sf"/>
</dbReference>
<keyword evidence="6" id="KW-1185">Reference proteome</keyword>
<dbReference type="InterPro" id="IPR003953">
    <property type="entry name" value="FAD-dep_OxRdtase_2_FAD-bd"/>
</dbReference>
<dbReference type="SUPFAM" id="SSF51905">
    <property type="entry name" value="FAD/NAD(P)-binding domain"/>
    <property type="match status" value="1"/>
</dbReference>